<evidence type="ECO:0000313" key="4">
    <source>
        <dbReference type="Proteomes" id="UP001249851"/>
    </source>
</evidence>
<keyword evidence="1" id="KW-0863">Zinc-finger</keyword>
<feature type="domain" description="SWIM-type" evidence="2">
    <location>
        <begin position="93"/>
        <end position="123"/>
    </location>
</feature>
<dbReference type="InterPro" id="IPR007527">
    <property type="entry name" value="Znf_SWIM"/>
</dbReference>
<dbReference type="PROSITE" id="PS50966">
    <property type="entry name" value="ZF_SWIM"/>
    <property type="match status" value="1"/>
</dbReference>
<evidence type="ECO:0000313" key="3">
    <source>
        <dbReference type="EMBL" id="KAK2564144.1"/>
    </source>
</evidence>
<protein>
    <recommendedName>
        <fullName evidence="2">SWIM-type domain-containing protein</fullName>
    </recommendedName>
</protein>
<dbReference type="PANTHER" id="PTHR47526">
    <property type="entry name" value="ATP-DEPENDENT DNA HELICASE"/>
    <property type="match status" value="1"/>
</dbReference>
<dbReference type="PANTHER" id="PTHR47526:SF3">
    <property type="entry name" value="PHD-TYPE DOMAIN-CONTAINING PROTEIN"/>
    <property type="match status" value="1"/>
</dbReference>
<dbReference type="Gene3D" id="3.90.320.10">
    <property type="match status" value="1"/>
</dbReference>
<proteinExistence type="predicted"/>
<comment type="caution">
    <text evidence="3">The sequence shown here is derived from an EMBL/GenBank/DDBJ whole genome shotgun (WGS) entry which is preliminary data.</text>
</comment>
<dbReference type="GO" id="GO:0006281">
    <property type="term" value="P:DNA repair"/>
    <property type="evidence" value="ECO:0007669"/>
    <property type="project" value="UniProtKB-ARBA"/>
</dbReference>
<dbReference type="InterPro" id="IPR011604">
    <property type="entry name" value="PDDEXK-like_dom_sf"/>
</dbReference>
<organism evidence="3 4">
    <name type="scientific">Acropora cervicornis</name>
    <name type="common">Staghorn coral</name>
    <dbReference type="NCBI Taxonomy" id="6130"/>
    <lineage>
        <taxon>Eukaryota</taxon>
        <taxon>Metazoa</taxon>
        <taxon>Cnidaria</taxon>
        <taxon>Anthozoa</taxon>
        <taxon>Hexacorallia</taxon>
        <taxon>Scleractinia</taxon>
        <taxon>Astrocoeniina</taxon>
        <taxon>Acroporidae</taxon>
        <taxon>Acropora</taxon>
    </lineage>
</organism>
<dbReference type="AlphaFoldDB" id="A0AAD9QN23"/>
<evidence type="ECO:0000259" key="2">
    <source>
        <dbReference type="PROSITE" id="PS50966"/>
    </source>
</evidence>
<keyword evidence="1" id="KW-0479">Metal-binding</keyword>
<dbReference type="Proteomes" id="UP001249851">
    <property type="component" value="Unassembled WGS sequence"/>
</dbReference>
<gene>
    <name evidence="3" type="ORF">P5673_012381</name>
</gene>
<sequence>MASSSACDPPVILSEDDIPGASLAGRNPASLKNAELIFWLRCRGNSLKGQLIKRVDGYLKTGRDKMVVDPDPNGIYSKRKARLSNLSSDATPSTSQVIQANCSCKAGKVGFCNHVLALMFKTCKFSLFDCKNTDDLCEDDDEQPNVACTSQLQKWHKKGRSDKITAEPIMEIAVSKTKLDEIKSGEGVKCLLYDARCNPKNDVEAEMKFKNALKDLNPGMGLSIMAGDDSSINSFVDVKFGSSQVGSFCSYQLAHTEANFAATVDISAVPRGDDVTTELTYPRFPLNSGSDFVSPNRQSESEEALISSLVVDEVMINNIEEATRGQSLSERWKEELKYRLTASKFDLITKKQRNHDKFAADLMHPKEINSRCVQHGLKYEPIALQEYKKKIMFARKTPVKVLKTGFVVCMEMPFLGGSPDGRVIDYGCQNHFGLAEAKCPETKYHVTPLEACQDPSFFCETISGHCKLKRNHAYYTQVQGQMGVSGASLCDFIIYTKKGISVERIAFDATYWSSLKQKLHNYYFTHFIKTAAGEFAKC</sequence>
<dbReference type="GO" id="GO:0008270">
    <property type="term" value="F:zinc ion binding"/>
    <property type="evidence" value="ECO:0007669"/>
    <property type="project" value="UniProtKB-KW"/>
</dbReference>
<reference evidence="3" key="2">
    <citation type="journal article" date="2023" name="Science">
        <title>Genomic signatures of disease resistance in endangered staghorn corals.</title>
        <authorList>
            <person name="Vollmer S.V."/>
            <person name="Selwyn J.D."/>
            <person name="Despard B.A."/>
            <person name="Roesel C.L."/>
        </authorList>
    </citation>
    <scope>NUCLEOTIDE SEQUENCE</scope>
    <source>
        <strain evidence="3">K2</strain>
    </source>
</reference>
<reference evidence="3" key="1">
    <citation type="journal article" date="2023" name="G3 (Bethesda)">
        <title>Whole genome assembly and annotation of the endangered Caribbean coral Acropora cervicornis.</title>
        <authorList>
            <person name="Selwyn J.D."/>
            <person name="Vollmer S.V."/>
        </authorList>
    </citation>
    <scope>NUCLEOTIDE SEQUENCE</scope>
    <source>
        <strain evidence="3">K2</strain>
    </source>
</reference>
<dbReference type="SUPFAM" id="SSF52980">
    <property type="entry name" value="Restriction endonuclease-like"/>
    <property type="match status" value="1"/>
</dbReference>
<evidence type="ECO:0000256" key="1">
    <source>
        <dbReference type="PROSITE-ProRule" id="PRU00325"/>
    </source>
</evidence>
<accession>A0AAD9QN23</accession>
<name>A0AAD9QN23_ACRCE</name>
<dbReference type="EMBL" id="JARQWQ010000023">
    <property type="protein sequence ID" value="KAK2564144.1"/>
    <property type="molecule type" value="Genomic_DNA"/>
</dbReference>
<keyword evidence="4" id="KW-1185">Reference proteome</keyword>
<dbReference type="InterPro" id="IPR019080">
    <property type="entry name" value="YqaJ_viral_recombinase"/>
</dbReference>
<dbReference type="CDD" id="cd22343">
    <property type="entry name" value="PDDEXK_lambda_exonuclease-like"/>
    <property type="match status" value="1"/>
</dbReference>
<dbReference type="Pfam" id="PF09588">
    <property type="entry name" value="YqaJ"/>
    <property type="match status" value="1"/>
</dbReference>
<dbReference type="InterPro" id="IPR011335">
    <property type="entry name" value="Restrct_endonuc-II-like"/>
</dbReference>
<keyword evidence="1" id="KW-0862">Zinc</keyword>